<evidence type="ECO:0000313" key="4">
    <source>
        <dbReference type="Proteomes" id="UP000192923"/>
    </source>
</evidence>
<keyword evidence="1" id="KW-0472">Membrane</keyword>
<evidence type="ECO:0000259" key="2">
    <source>
        <dbReference type="PROSITE" id="PS50206"/>
    </source>
</evidence>
<dbReference type="InterPro" id="IPR050229">
    <property type="entry name" value="GlpE_sulfurtransferase"/>
</dbReference>
<feature type="domain" description="Rhodanese" evidence="2">
    <location>
        <begin position="54"/>
        <end position="143"/>
    </location>
</feature>
<dbReference type="AlphaFoldDB" id="A0A1Y6D7C6"/>
<gene>
    <name evidence="3" type="ORF">SAMN02949497_4099</name>
</gene>
<dbReference type="PROSITE" id="PS50206">
    <property type="entry name" value="RHODANESE_3"/>
    <property type="match status" value="1"/>
</dbReference>
<dbReference type="InterPro" id="IPR036873">
    <property type="entry name" value="Rhodanese-like_dom_sf"/>
</dbReference>
<accession>A0A1Y6D7C6</accession>
<feature type="transmembrane region" description="Helical" evidence="1">
    <location>
        <begin position="12"/>
        <end position="30"/>
    </location>
</feature>
<dbReference type="Gene3D" id="3.40.250.10">
    <property type="entry name" value="Rhodanese-like domain"/>
    <property type="match status" value="1"/>
</dbReference>
<keyword evidence="3" id="KW-0808">Transferase</keyword>
<proteinExistence type="predicted"/>
<dbReference type="SMART" id="SM00450">
    <property type="entry name" value="RHOD"/>
    <property type="match status" value="1"/>
</dbReference>
<dbReference type="STRING" id="1760988.SAMN02949497_4099"/>
<dbReference type="OrthoDB" id="9808735at2"/>
<dbReference type="GO" id="GO:0016740">
    <property type="term" value="F:transferase activity"/>
    <property type="evidence" value="ECO:0007669"/>
    <property type="project" value="UniProtKB-KW"/>
</dbReference>
<protein>
    <submittedName>
        <fullName evidence="3">Rhodanese-related sulfurtransferase</fullName>
    </submittedName>
</protein>
<keyword evidence="1" id="KW-0812">Transmembrane</keyword>
<name>A0A1Y6D7C6_9GAMM</name>
<dbReference type="EMBL" id="FXAM01000001">
    <property type="protein sequence ID" value="SMF96693.1"/>
    <property type="molecule type" value="Genomic_DNA"/>
</dbReference>
<dbReference type="SUPFAM" id="SSF52821">
    <property type="entry name" value="Rhodanese/Cell cycle control phosphatase"/>
    <property type="match status" value="1"/>
</dbReference>
<keyword evidence="4" id="KW-1185">Reference proteome</keyword>
<dbReference type="RefSeq" id="WP_085215554.1">
    <property type="nucleotide sequence ID" value="NZ_FXAM01000001.1"/>
</dbReference>
<organism evidence="3 4">
    <name type="scientific">Methylomagnum ishizawai</name>
    <dbReference type="NCBI Taxonomy" id="1760988"/>
    <lineage>
        <taxon>Bacteria</taxon>
        <taxon>Pseudomonadati</taxon>
        <taxon>Pseudomonadota</taxon>
        <taxon>Gammaproteobacteria</taxon>
        <taxon>Methylococcales</taxon>
        <taxon>Methylococcaceae</taxon>
        <taxon>Methylomagnum</taxon>
    </lineage>
</organism>
<dbReference type="Pfam" id="PF00581">
    <property type="entry name" value="Rhodanese"/>
    <property type="match status" value="1"/>
</dbReference>
<evidence type="ECO:0000256" key="1">
    <source>
        <dbReference type="SAM" id="Phobius"/>
    </source>
</evidence>
<dbReference type="PANTHER" id="PTHR43031">
    <property type="entry name" value="FAD-DEPENDENT OXIDOREDUCTASE"/>
    <property type="match status" value="1"/>
</dbReference>
<sequence length="149" mass="16717">MNVTFDRLVEFIGNHWIMSSGLFIVIILLIQDFIESLTRKHKTVSPIEAVALMNDDHTLVLDVREPNEFDQGHIEGARNVPLAKLESALELEPHKQNPVIVTCQSGTRSQPACKQLLAQGFTQVFELSGGMLAWEDQKLPVTRKRGGKK</sequence>
<dbReference type="Proteomes" id="UP000192923">
    <property type="component" value="Unassembled WGS sequence"/>
</dbReference>
<dbReference type="InterPro" id="IPR001763">
    <property type="entry name" value="Rhodanese-like_dom"/>
</dbReference>
<reference evidence="3 4" key="1">
    <citation type="submission" date="2016-12" db="EMBL/GenBank/DDBJ databases">
        <authorList>
            <person name="Song W.-J."/>
            <person name="Kurnit D.M."/>
        </authorList>
    </citation>
    <scope>NUCLEOTIDE SEQUENCE [LARGE SCALE GENOMIC DNA]</scope>
    <source>
        <strain evidence="3 4">175</strain>
    </source>
</reference>
<evidence type="ECO:0000313" key="3">
    <source>
        <dbReference type="EMBL" id="SMF96693.1"/>
    </source>
</evidence>
<keyword evidence="1" id="KW-1133">Transmembrane helix</keyword>
<dbReference type="PANTHER" id="PTHR43031:SF18">
    <property type="entry name" value="RHODANESE-RELATED SULFURTRANSFERASES"/>
    <property type="match status" value="1"/>
</dbReference>
<dbReference type="CDD" id="cd00158">
    <property type="entry name" value="RHOD"/>
    <property type="match status" value="1"/>
</dbReference>